<dbReference type="InterPro" id="IPR011010">
    <property type="entry name" value="DNA_brk_join_enz"/>
</dbReference>
<dbReference type="PROSITE" id="PS51898">
    <property type="entry name" value="TYR_RECOMBINASE"/>
    <property type="match status" value="1"/>
</dbReference>
<keyword evidence="4" id="KW-0233">DNA recombination</keyword>
<dbReference type="CDD" id="cd01189">
    <property type="entry name" value="INT_ICEBs1_C_like"/>
    <property type="match status" value="1"/>
</dbReference>
<gene>
    <name evidence="6" type="ORF">NSA17_03550</name>
</gene>
<dbReference type="GO" id="GO:0006310">
    <property type="term" value="P:DNA recombination"/>
    <property type="evidence" value="ECO:0007669"/>
    <property type="project" value="UniProtKB-KW"/>
</dbReference>
<sequence length="406" mass="47456">MNTEDVKNLRLACLHSDKERNDMSKKIDKYTTKNGKILYKFQIYVGRTKTTGTPVYVRKRGFKCYREAKDTYEEISEQIKKGTYNSKKNKRYKVSDLVKLWLRGYKNTVRNSTYASTLGIMNNHILPDLGAYYLDQLQPAKCIEVVNKWAGLAPKSVKKFMIYTNKILDKGVEWQMIQQNPMKYVDYPKIKSNKLDFTDFYSKQELEKFLEEAEKHHSYKIFTFFRLLGYSGIRRNEALALTWGDIDFTTNTLSINKTLAQGEKNRLIIDDPKSTSGVRDIPLDGQTMGILKQWRSKQREEMFRLGYNTDNEEQLVFSNGSNAFYQPSRVREWNKAVCKSGELRFIKTHGFRHTHATLLLEAGVPMQDIKKRLGHSNISITMDTYAHVTKDRDYRTVGIFEQFMSE</sequence>
<comment type="caution">
    <text evidence="6">The sequence shown here is derived from an EMBL/GenBank/DDBJ whole genome shotgun (WGS) entry which is preliminary data.</text>
</comment>
<dbReference type="InterPro" id="IPR028259">
    <property type="entry name" value="AP2-like_int_N"/>
</dbReference>
<accession>A0AAW5LRG4</accession>
<organism evidence="6 7">
    <name type="scientific">Lactobacillus johnsonii</name>
    <dbReference type="NCBI Taxonomy" id="33959"/>
    <lineage>
        <taxon>Bacteria</taxon>
        <taxon>Bacillati</taxon>
        <taxon>Bacillota</taxon>
        <taxon>Bacilli</taxon>
        <taxon>Lactobacillales</taxon>
        <taxon>Lactobacillaceae</taxon>
        <taxon>Lactobacillus</taxon>
    </lineage>
</organism>
<dbReference type="InterPro" id="IPR002104">
    <property type="entry name" value="Integrase_catalytic"/>
</dbReference>
<dbReference type="RefSeq" id="WP_135942698.1">
    <property type="nucleotide sequence ID" value="NZ_JANKAU010000002.1"/>
</dbReference>
<keyword evidence="3" id="KW-0238">DNA-binding</keyword>
<name>A0AAW5LRG4_LACJH</name>
<evidence type="ECO:0000313" key="7">
    <source>
        <dbReference type="Proteomes" id="UP001206357"/>
    </source>
</evidence>
<dbReference type="EMBL" id="JANKAU010000002">
    <property type="protein sequence ID" value="MCR1914497.1"/>
    <property type="molecule type" value="Genomic_DNA"/>
</dbReference>
<dbReference type="Pfam" id="PF00589">
    <property type="entry name" value="Phage_integrase"/>
    <property type="match status" value="1"/>
</dbReference>
<dbReference type="InterPro" id="IPR010998">
    <property type="entry name" value="Integrase_recombinase_N"/>
</dbReference>
<dbReference type="Pfam" id="PF14657">
    <property type="entry name" value="Arm-DNA-bind_4"/>
    <property type="match status" value="1"/>
</dbReference>
<evidence type="ECO:0000313" key="6">
    <source>
        <dbReference type="EMBL" id="MCR1914497.1"/>
    </source>
</evidence>
<dbReference type="PANTHER" id="PTHR30349">
    <property type="entry name" value="PHAGE INTEGRASE-RELATED"/>
    <property type="match status" value="1"/>
</dbReference>
<dbReference type="Gene3D" id="1.10.443.10">
    <property type="entry name" value="Intergrase catalytic core"/>
    <property type="match status" value="1"/>
</dbReference>
<evidence type="ECO:0000259" key="5">
    <source>
        <dbReference type="PROSITE" id="PS51898"/>
    </source>
</evidence>
<dbReference type="InterPro" id="IPR004107">
    <property type="entry name" value="Integrase_SAM-like_N"/>
</dbReference>
<proteinExistence type="inferred from homology"/>
<reference evidence="6" key="1">
    <citation type="submission" date="2022-07" db="EMBL/GenBank/DDBJ databases">
        <title>Enhanced cultured diversity of the mouse gut microbiota enables custom-made synthetic communities.</title>
        <authorList>
            <person name="Afrizal A."/>
        </authorList>
    </citation>
    <scope>NUCLEOTIDE SEQUENCE</scope>
    <source>
        <strain evidence="6">DSM 100219</strain>
    </source>
</reference>
<evidence type="ECO:0000256" key="3">
    <source>
        <dbReference type="ARBA" id="ARBA00023125"/>
    </source>
</evidence>
<comment type="similarity">
    <text evidence="1">Belongs to the 'phage' integrase family.</text>
</comment>
<dbReference type="Proteomes" id="UP001206357">
    <property type="component" value="Unassembled WGS sequence"/>
</dbReference>
<protein>
    <submittedName>
        <fullName evidence="6">Site-specific integrase</fullName>
    </submittedName>
</protein>
<evidence type="ECO:0000256" key="4">
    <source>
        <dbReference type="ARBA" id="ARBA00023172"/>
    </source>
</evidence>
<dbReference type="PANTHER" id="PTHR30349:SF64">
    <property type="entry name" value="PROPHAGE INTEGRASE INTD-RELATED"/>
    <property type="match status" value="1"/>
</dbReference>
<dbReference type="Pfam" id="PF14659">
    <property type="entry name" value="Phage_int_SAM_3"/>
    <property type="match status" value="1"/>
</dbReference>
<dbReference type="GO" id="GO:0015074">
    <property type="term" value="P:DNA integration"/>
    <property type="evidence" value="ECO:0007669"/>
    <property type="project" value="UniProtKB-KW"/>
</dbReference>
<evidence type="ECO:0000256" key="1">
    <source>
        <dbReference type="ARBA" id="ARBA00008857"/>
    </source>
</evidence>
<dbReference type="SUPFAM" id="SSF56349">
    <property type="entry name" value="DNA breaking-rejoining enzymes"/>
    <property type="match status" value="1"/>
</dbReference>
<dbReference type="GO" id="GO:0003677">
    <property type="term" value="F:DNA binding"/>
    <property type="evidence" value="ECO:0007669"/>
    <property type="project" value="UniProtKB-KW"/>
</dbReference>
<dbReference type="InterPro" id="IPR013762">
    <property type="entry name" value="Integrase-like_cat_sf"/>
</dbReference>
<dbReference type="Gene3D" id="1.10.150.130">
    <property type="match status" value="1"/>
</dbReference>
<feature type="domain" description="Tyr recombinase" evidence="5">
    <location>
        <begin position="196"/>
        <end position="398"/>
    </location>
</feature>
<evidence type="ECO:0000256" key="2">
    <source>
        <dbReference type="ARBA" id="ARBA00022908"/>
    </source>
</evidence>
<dbReference type="InterPro" id="IPR050090">
    <property type="entry name" value="Tyrosine_recombinase_XerCD"/>
</dbReference>
<dbReference type="AlphaFoldDB" id="A0AAW5LRG4"/>
<keyword evidence="2" id="KW-0229">DNA integration</keyword>